<keyword evidence="8" id="KW-1185">Reference proteome</keyword>
<comment type="similarity">
    <text evidence="2">Belongs to the autoinducer-2 exporter (AI-2E) (TC 2.A.86) family.</text>
</comment>
<evidence type="ECO:0000256" key="2">
    <source>
        <dbReference type="ARBA" id="ARBA00009773"/>
    </source>
</evidence>
<dbReference type="PANTHER" id="PTHR21716">
    <property type="entry name" value="TRANSMEMBRANE PROTEIN"/>
    <property type="match status" value="1"/>
</dbReference>
<feature type="transmembrane region" description="Helical" evidence="6">
    <location>
        <begin position="7"/>
        <end position="27"/>
    </location>
</feature>
<feature type="transmembrane region" description="Helical" evidence="6">
    <location>
        <begin position="273"/>
        <end position="291"/>
    </location>
</feature>
<protein>
    <submittedName>
        <fullName evidence="7">AI-2E family transporter</fullName>
    </submittedName>
</protein>
<feature type="transmembrane region" description="Helical" evidence="6">
    <location>
        <begin position="155"/>
        <end position="177"/>
    </location>
</feature>
<dbReference type="PANTHER" id="PTHR21716:SF4">
    <property type="entry name" value="TRANSMEMBRANE PROTEIN 245"/>
    <property type="match status" value="1"/>
</dbReference>
<evidence type="ECO:0000313" key="7">
    <source>
        <dbReference type="EMBL" id="MBO1927066.1"/>
    </source>
</evidence>
<evidence type="ECO:0000256" key="4">
    <source>
        <dbReference type="ARBA" id="ARBA00022989"/>
    </source>
</evidence>
<keyword evidence="5 6" id="KW-0472">Membrane</keyword>
<evidence type="ECO:0000256" key="5">
    <source>
        <dbReference type="ARBA" id="ARBA00023136"/>
    </source>
</evidence>
<comment type="caution">
    <text evidence="7">The sequence shown here is derived from an EMBL/GenBank/DDBJ whole genome shotgun (WGS) entry which is preliminary data.</text>
</comment>
<feature type="transmembrane region" description="Helical" evidence="6">
    <location>
        <begin position="60"/>
        <end position="83"/>
    </location>
</feature>
<sequence length="367" mass="40302">MLDRSPYEEGFLIILLLLAIVGLIWLFNPFLEALFFAMIVATASYPYFQRLQAKFEYSATTASGVMSALVFLGVIAPVTYLLVEISLQVGQVYSSAQAWVTQQDAESLARLNSSLVSYLPIGEATQMQLLEQLREHSQKILGFVQKTTVFLLEGVLGTTSSFITFLGLSVFALFFFYRDGHAIACHIKILSPLENRFDSMIMNRFSSLSSVLTLSVLGIAVLQGLSFAILAWILGLPGMFIGMAVAVTSFIPIVGAALVWIPLVIYTLVQGEYISAGIIVFWGVVITGFVIDNIVRPVLINRLTKMMGGGQEQLAVANHTLITVLSTFAGLIHFGVIGLFFGPVIAAMAITIFDVYEEMHRDRLDRS</sequence>
<accession>A0ABS3Q453</accession>
<proteinExistence type="inferred from homology"/>
<evidence type="ECO:0000256" key="3">
    <source>
        <dbReference type="ARBA" id="ARBA00022692"/>
    </source>
</evidence>
<gene>
    <name evidence="7" type="ORF">J3998_05700</name>
</gene>
<name>A0ABS3Q453_9GAMM</name>
<keyword evidence="3 6" id="KW-0812">Transmembrane</keyword>
<dbReference type="Proteomes" id="UP000664835">
    <property type="component" value="Unassembled WGS sequence"/>
</dbReference>
<feature type="transmembrane region" description="Helical" evidence="6">
    <location>
        <begin position="211"/>
        <end position="234"/>
    </location>
</feature>
<dbReference type="EMBL" id="JAGETV010000007">
    <property type="protein sequence ID" value="MBO1927066.1"/>
    <property type="molecule type" value="Genomic_DNA"/>
</dbReference>
<feature type="transmembrane region" description="Helical" evidence="6">
    <location>
        <begin position="331"/>
        <end position="356"/>
    </location>
</feature>
<dbReference type="RefSeq" id="WP_208148514.1">
    <property type="nucleotide sequence ID" value="NZ_JAGETV010000007.1"/>
</dbReference>
<keyword evidence="4 6" id="KW-1133">Transmembrane helix</keyword>
<comment type="subcellular location">
    <subcellularLocation>
        <location evidence="1">Membrane</location>
        <topology evidence="1">Multi-pass membrane protein</topology>
    </subcellularLocation>
</comment>
<organism evidence="7 8">
    <name type="scientific">Thiomicrorhabdus marina</name>
    <dbReference type="NCBI Taxonomy" id="2818442"/>
    <lineage>
        <taxon>Bacteria</taxon>
        <taxon>Pseudomonadati</taxon>
        <taxon>Pseudomonadota</taxon>
        <taxon>Gammaproteobacteria</taxon>
        <taxon>Thiotrichales</taxon>
        <taxon>Piscirickettsiaceae</taxon>
        <taxon>Thiomicrorhabdus</taxon>
    </lineage>
</organism>
<reference evidence="7 8" key="1">
    <citation type="submission" date="2021-03" db="EMBL/GenBank/DDBJ databases">
        <title>Thiomicrorhabdus sp.nov.,novel sulfur-oxidizing bacteria isolated from coastal sediment.</title>
        <authorList>
            <person name="Liu X."/>
        </authorList>
    </citation>
    <scope>NUCLEOTIDE SEQUENCE [LARGE SCALE GENOMIC DNA]</scope>
    <source>
        <strain evidence="7 8">6S2-11</strain>
    </source>
</reference>
<evidence type="ECO:0000256" key="6">
    <source>
        <dbReference type="SAM" id="Phobius"/>
    </source>
</evidence>
<feature type="transmembrane region" description="Helical" evidence="6">
    <location>
        <begin position="240"/>
        <end position="266"/>
    </location>
</feature>
<dbReference type="InterPro" id="IPR002549">
    <property type="entry name" value="AI-2E-like"/>
</dbReference>
<feature type="transmembrane region" description="Helical" evidence="6">
    <location>
        <begin position="33"/>
        <end position="48"/>
    </location>
</feature>
<evidence type="ECO:0000313" key="8">
    <source>
        <dbReference type="Proteomes" id="UP000664835"/>
    </source>
</evidence>
<dbReference type="Pfam" id="PF01594">
    <property type="entry name" value="AI-2E_transport"/>
    <property type="match status" value="1"/>
</dbReference>
<evidence type="ECO:0000256" key="1">
    <source>
        <dbReference type="ARBA" id="ARBA00004141"/>
    </source>
</evidence>